<dbReference type="SUPFAM" id="SSF53474">
    <property type="entry name" value="alpha/beta-Hydrolases"/>
    <property type="match status" value="1"/>
</dbReference>
<accession>A0A2M9XER2</accession>
<evidence type="ECO:0000313" key="4">
    <source>
        <dbReference type="Proteomes" id="UP000232196"/>
    </source>
</evidence>
<name>A0A2M9XER2_9LEPT</name>
<feature type="domain" description="AB hydrolase-1" evidence="2">
    <location>
        <begin position="23"/>
        <end position="250"/>
    </location>
</feature>
<gene>
    <name evidence="3" type="ORF">CH357_06660</name>
</gene>
<dbReference type="OrthoDB" id="9775557at2"/>
<evidence type="ECO:0000259" key="2">
    <source>
        <dbReference type="Pfam" id="PF00561"/>
    </source>
</evidence>
<proteinExistence type="predicted"/>
<dbReference type="GO" id="GO:0016787">
    <property type="term" value="F:hydrolase activity"/>
    <property type="evidence" value="ECO:0007669"/>
    <property type="project" value="UniProtKB-KW"/>
</dbReference>
<keyword evidence="1 3" id="KW-0378">Hydrolase</keyword>
<dbReference type="Gene3D" id="3.40.50.1820">
    <property type="entry name" value="alpha/beta hydrolase"/>
    <property type="match status" value="1"/>
</dbReference>
<sequence>MFKEVKLFFKEYPAKETATLTTPILILHGLFGSSKNWVSVADFLSHYSTVYSLDLRNHGDSPHSSEHSLSAMAEDIKEFIEDHKLNKVILLGHSMGGLVAMTFSLRYPERVEDLIIQDIAPRDYEFKYDGELAVLRTDLSTFKNRQEIDSVSSHFVSNPFIRNFLLMNLDRTESGQYRWKLNVDAISHSKNMFRSEFSDVSKQYSGKVMFIIGGDSEYFRTSDKIVCLEYFPNAKFETIPGGDHYIHFTKAEEFRKILSSFMDSIVSGSGK</sequence>
<dbReference type="PRINTS" id="PR00111">
    <property type="entry name" value="ABHYDROLASE"/>
</dbReference>
<organism evidence="3 4">
    <name type="scientific">Leptospira hartskeerlii</name>
    <dbReference type="NCBI Taxonomy" id="2023177"/>
    <lineage>
        <taxon>Bacteria</taxon>
        <taxon>Pseudomonadati</taxon>
        <taxon>Spirochaetota</taxon>
        <taxon>Spirochaetia</taxon>
        <taxon>Leptospirales</taxon>
        <taxon>Leptospiraceae</taxon>
        <taxon>Leptospira</taxon>
    </lineage>
</organism>
<dbReference type="RefSeq" id="WP_100705970.1">
    <property type="nucleotide sequence ID" value="NZ_NPDL01000003.1"/>
</dbReference>
<protein>
    <submittedName>
        <fullName evidence="3">Alpha/beta hydrolase</fullName>
    </submittedName>
</protein>
<dbReference type="Pfam" id="PF00561">
    <property type="entry name" value="Abhydrolase_1"/>
    <property type="match status" value="1"/>
</dbReference>
<keyword evidence="4" id="KW-1185">Reference proteome</keyword>
<evidence type="ECO:0000256" key="1">
    <source>
        <dbReference type="ARBA" id="ARBA00022801"/>
    </source>
</evidence>
<comment type="caution">
    <text evidence="3">The sequence shown here is derived from an EMBL/GenBank/DDBJ whole genome shotgun (WGS) entry which is preliminary data.</text>
</comment>
<evidence type="ECO:0000313" key="3">
    <source>
        <dbReference type="EMBL" id="PJZ26178.1"/>
    </source>
</evidence>
<dbReference type="AlphaFoldDB" id="A0A2M9XER2"/>
<dbReference type="PANTHER" id="PTHR46118:SF4">
    <property type="entry name" value="PROTEIN ABHD11"/>
    <property type="match status" value="1"/>
</dbReference>
<dbReference type="Proteomes" id="UP000232196">
    <property type="component" value="Unassembled WGS sequence"/>
</dbReference>
<reference evidence="3 4" key="1">
    <citation type="submission" date="2017-07" db="EMBL/GenBank/DDBJ databases">
        <title>Leptospira spp. isolated from tropical soils.</title>
        <authorList>
            <person name="Thibeaux R."/>
            <person name="Iraola G."/>
            <person name="Ferres I."/>
            <person name="Bierque E."/>
            <person name="Girault D."/>
            <person name="Soupe-Gilbert M.-E."/>
            <person name="Picardeau M."/>
            <person name="Goarant C."/>
        </authorList>
    </citation>
    <scope>NUCLEOTIDE SEQUENCE [LARGE SCALE GENOMIC DNA]</scope>
    <source>
        <strain evidence="3 4">MCA1-C-A1</strain>
    </source>
</reference>
<dbReference type="InterPro" id="IPR000073">
    <property type="entry name" value="AB_hydrolase_1"/>
</dbReference>
<dbReference type="InterPro" id="IPR029058">
    <property type="entry name" value="AB_hydrolase_fold"/>
</dbReference>
<dbReference type="PANTHER" id="PTHR46118">
    <property type="entry name" value="PROTEIN ABHD11"/>
    <property type="match status" value="1"/>
</dbReference>
<dbReference type="EMBL" id="NPDN01000003">
    <property type="protein sequence ID" value="PJZ26178.1"/>
    <property type="molecule type" value="Genomic_DNA"/>
</dbReference>